<name>A0A438MZY9_EXOME</name>
<evidence type="ECO:0000313" key="2">
    <source>
        <dbReference type="Proteomes" id="UP000288859"/>
    </source>
</evidence>
<accession>A0A438MZY9</accession>
<dbReference type="Proteomes" id="UP000288859">
    <property type="component" value="Unassembled WGS sequence"/>
</dbReference>
<dbReference type="EMBL" id="NAJM01000033">
    <property type="protein sequence ID" value="RVX69001.1"/>
    <property type="molecule type" value="Genomic_DNA"/>
</dbReference>
<protein>
    <submittedName>
        <fullName evidence="1">Uncharacterized protein</fullName>
    </submittedName>
</protein>
<organism evidence="1 2">
    <name type="scientific">Exophiala mesophila</name>
    <name type="common">Black yeast-like fungus</name>
    <dbReference type="NCBI Taxonomy" id="212818"/>
    <lineage>
        <taxon>Eukaryota</taxon>
        <taxon>Fungi</taxon>
        <taxon>Dikarya</taxon>
        <taxon>Ascomycota</taxon>
        <taxon>Pezizomycotina</taxon>
        <taxon>Eurotiomycetes</taxon>
        <taxon>Chaetothyriomycetidae</taxon>
        <taxon>Chaetothyriales</taxon>
        <taxon>Herpotrichiellaceae</taxon>
        <taxon>Exophiala</taxon>
    </lineage>
</organism>
<comment type="caution">
    <text evidence="1">The sequence shown here is derived from an EMBL/GenBank/DDBJ whole genome shotgun (WGS) entry which is preliminary data.</text>
</comment>
<evidence type="ECO:0000313" key="1">
    <source>
        <dbReference type="EMBL" id="RVX69001.1"/>
    </source>
</evidence>
<proteinExistence type="predicted"/>
<dbReference type="AlphaFoldDB" id="A0A438MZY9"/>
<gene>
    <name evidence="1" type="ORF">B0A52_08068</name>
</gene>
<sequence>MPADLGALTCTAKSSTGSGLLLKWKEITHDLVAYGYAAELYQELDNRTHREDHVGAHVPQSTCSQREEPSHRSHLAKKLNFNTNDAAIHDVLASNDDTSSVSSSEESESDHDIYDDMVVPSYLVDEAADLCQYYSANSPLGFKQIFTQERLATLRKSGHQEVEEVPDHFNANQNMLSSTQLPLLIFRSLRRN</sequence>
<reference evidence="1 2" key="1">
    <citation type="submission" date="2017-03" db="EMBL/GenBank/DDBJ databases">
        <title>Genomes of endolithic fungi from Antarctica.</title>
        <authorList>
            <person name="Coleine C."/>
            <person name="Masonjones S."/>
            <person name="Stajich J.E."/>
        </authorList>
    </citation>
    <scope>NUCLEOTIDE SEQUENCE [LARGE SCALE GENOMIC DNA]</scope>
    <source>
        <strain evidence="1 2">CCFEE 6314</strain>
    </source>
</reference>